<dbReference type="EMBL" id="JARKIK010000030">
    <property type="protein sequence ID" value="KAK8741630.1"/>
    <property type="molecule type" value="Genomic_DNA"/>
</dbReference>
<dbReference type="SMART" id="SM00093">
    <property type="entry name" value="SERPIN"/>
    <property type="match status" value="1"/>
</dbReference>
<keyword evidence="1" id="KW-0646">Protease inhibitor</keyword>
<feature type="chain" id="PRO_5044717481" description="Serpin domain-containing protein" evidence="5">
    <location>
        <begin position="21"/>
        <end position="456"/>
    </location>
</feature>
<name>A0AAW0XUI9_CHEQU</name>
<dbReference type="Pfam" id="PF00079">
    <property type="entry name" value="Serpin"/>
    <property type="match status" value="2"/>
</dbReference>
<dbReference type="InterPro" id="IPR023796">
    <property type="entry name" value="Serpin_dom"/>
</dbReference>
<dbReference type="SUPFAM" id="SSF56574">
    <property type="entry name" value="Serpins"/>
    <property type="match status" value="2"/>
</dbReference>
<feature type="region of interest" description="Disordered" evidence="4">
    <location>
        <begin position="270"/>
        <end position="289"/>
    </location>
</feature>
<dbReference type="GO" id="GO:0005615">
    <property type="term" value="C:extracellular space"/>
    <property type="evidence" value="ECO:0007669"/>
    <property type="project" value="InterPro"/>
</dbReference>
<evidence type="ECO:0000313" key="8">
    <source>
        <dbReference type="Proteomes" id="UP001445076"/>
    </source>
</evidence>
<dbReference type="Gene3D" id="2.30.39.10">
    <property type="entry name" value="Alpha-1-antitrypsin, domain 1"/>
    <property type="match status" value="1"/>
</dbReference>
<dbReference type="AlphaFoldDB" id="A0AAW0XUI9"/>
<dbReference type="Gene3D" id="3.30.497.10">
    <property type="entry name" value="Antithrombin, subunit I, domain 2"/>
    <property type="match status" value="1"/>
</dbReference>
<dbReference type="InterPro" id="IPR042185">
    <property type="entry name" value="Serpin_sf_2"/>
</dbReference>
<dbReference type="PANTHER" id="PTHR11461">
    <property type="entry name" value="SERINE PROTEASE INHIBITOR, SERPIN"/>
    <property type="match status" value="1"/>
</dbReference>
<dbReference type="Proteomes" id="UP001445076">
    <property type="component" value="Unassembled WGS sequence"/>
</dbReference>
<comment type="caution">
    <text evidence="7">The sequence shown here is derived from an EMBL/GenBank/DDBJ whole genome shotgun (WGS) entry which is preliminary data.</text>
</comment>
<evidence type="ECO:0000256" key="4">
    <source>
        <dbReference type="SAM" id="MobiDB-lite"/>
    </source>
</evidence>
<comment type="similarity">
    <text evidence="3">Belongs to the serpin family.</text>
</comment>
<reference evidence="7" key="2">
    <citation type="submission" date="2024-01" db="EMBL/GenBank/DDBJ databases">
        <authorList>
            <person name="He J."/>
            <person name="Wang M."/>
            <person name="Zheng J."/>
            <person name="Liu Z."/>
        </authorList>
    </citation>
    <scope>NUCLEOTIDE SEQUENCE</scope>
    <source>
        <strain evidence="7">ZL_2023a</strain>
        <tissue evidence="7">Muscle</tissue>
    </source>
</reference>
<keyword evidence="2" id="KW-0722">Serine protease inhibitor</keyword>
<dbReference type="InterPro" id="IPR036186">
    <property type="entry name" value="Serpin_sf"/>
</dbReference>
<dbReference type="EMBL" id="JARKIK010000030">
    <property type="protein sequence ID" value="KAK8741628.1"/>
    <property type="molecule type" value="Genomic_DNA"/>
</dbReference>
<proteinExistence type="inferred from homology"/>
<dbReference type="EMBL" id="JARKIK010000030">
    <property type="protein sequence ID" value="KAK8741629.1"/>
    <property type="molecule type" value="Genomic_DNA"/>
</dbReference>
<dbReference type="PROSITE" id="PS00284">
    <property type="entry name" value="SERPIN"/>
    <property type="match status" value="1"/>
</dbReference>
<keyword evidence="5" id="KW-0732">Signal</keyword>
<dbReference type="InterPro" id="IPR023795">
    <property type="entry name" value="Serpin_CS"/>
</dbReference>
<gene>
    <name evidence="7" type="ORF">OTU49_002311</name>
</gene>
<evidence type="ECO:0000256" key="2">
    <source>
        <dbReference type="ARBA" id="ARBA00022900"/>
    </source>
</evidence>
<dbReference type="GO" id="GO:0004867">
    <property type="term" value="F:serine-type endopeptidase inhibitor activity"/>
    <property type="evidence" value="ECO:0007669"/>
    <property type="project" value="UniProtKB-KW"/>
</dbReference>
<sequence>MKLVSGAMVVVVVMVCVVSPQCISHNDTLPPPSTPDLTHIAPFGVELFKLLYPAGATGNLFFSPYSIWNALVLAYLGSAGTTRKQLEAALRLNDPAGTLAEYRALDHLYEERQATTSDYVIDLANRVYIDQSFPLRQCVRKVLSKEVETLDFQQPGEAAASINQLVNQTTRGKIPELVSAGDVAGVPMVLVNAAYFKGLWLNSFEPSNTVLEKFYSSPDQEYSVPMMKFSGVFKAGDSVELEASVLEMPYKGEVVSMFVLLPHNTVSEDAANKGTKTGNDAARISGGSAVGGGPTIGSGTYSNSGATYNSDSATLTPLNAMIRRLSANTLLAAISNLRKQEVDLQFPKFKLEETLVDELPEALQREGIVDLFTPAANLSTFDPSGQLFVKKGIHKAVVEVNEEGSEAAAATALLVAFSFAPRPRQFKCNQPFVFFIYDKQTNNILFLGVYSKPRTN</sequence>
<dbReference type="InterPro" id="IPR000215">
    <property type="entry name" value="Serpin_fam"/>
</dbReference>
<dbReference type="Gene3D" id="2.10.310.10">
    <property type="entry name" value="Serpins superfamily"/>
    <property type="match status" value="1"/>
</dbReference>
<evidence type="ECO:0000256" key="5">
    <source>
        <dbReference type="SAM" id="SignalP"/>
    </source>
</evidence>
<evidence type="ECO:0000256" key="1">
    <source>
        <dbReference type="ARBA" id="ARBA00022690"/>
    </source>
</evidence>
<dbReference type="CDD" id="cd19594">
    <property type="entry name" value="serpin_crustaceans_chelicerates_insects"/>
    <property type="match status" value="1"/>
</dbReference>
<keyword evidence="8" id="KW-1185">Reference proteome</keyword>
<protein>
    <recommendedName>
        <fullName evidence="6">Serpin domain-containing protein</fullName>
    </recommendedName>
</protein>
<evidence type="ECO:0000256" key="3">
    <source>
        <dbReference type="RuleBase" id="RU000411"/>
    </source>
</evidence>
<feature type="signal peptide" evidence="5">
    <location>
        <begin position="1"/>
        <end position="20"/>
    </location>
</feature>
<evidence type="ECO:0000259" key="6">
    <source>
        <dbReference type="SMART" id="SM00093"/>
    </source>
</evidence>
<evidence type="ECO:0000313" key="7">
    <source>
        <dbReference type="EMBL" id="KAK8741629.1"/>
    </source>
</evidence>
<dbReference type="InterPro" id="IPR042178">
    <property type="entry name" value="Serpin_sf_1"/>
</dbReference>
<dbReference type="Gene3D" id="6.20.40.10">
    <property type="match status" value="1"/>
</dbReference>
<organism evidence="7 8">
    <name type="scientific">Cherax quadricarinatus</name>
    <name type="common">Australian red claw crayfish</name>
    <dbReference type="NCBI Taxonomy" id="27406"/>
    <lineage>
        <taxon>Eukaryota</taxon>
        <taxon>Metazoa</taxon>
        <taxon>Ecdysozoa</taxon>
        <taxon>Arthropoda</taxon>
        <taxon>Crustacea</taxon>
        <taxon>Multicrustacea</taxon>
        <taxon>Malacostraca</taxon>
        <taxon>Eumalacostraca</taxon>
        <taxon>Eucarida</taxon>
        <taxon>Decapoda</taxon>
        <taxon>Pleocyemata</taxon>
        <taxon>Astacidea</taxon>
        <taxon>Parastacoidea</taxon>
        <taxon>Parastacidae</taxon>
        <taxon>Cherax</taxon>
    </lineage>
</organism>
<dbReference type="PANTHER" id="PTHR11461:SF278">
    <property type="entry name" value="SERINE PROTEASE INHIBITOR 88EA"/>
    <property type="match status" value="1"/>
</dbReference>
<reference evidence="7 8" key="1">
    <citation type="journal article" date="2024" name="BMC Genomics">
        <title>Genome assembly of redclaw crayfish (Cherax quadricarinatus) provides insights into its immune adaptation and hypoxia tolerance.</title>
        <authorList>
            <person name="Liu Z."/>
            <person name="Zheng J."/>
            <person name="Li H."/>
            <person name="Fang K."/>
            <person name="Wang S."/>
            <person name="He J."/>
            <person name="Zhou D."/>
            <person name="Weng S."/>
            <person name="Chi M."/>
            <person name="Gu Z."/>
            <person name="He J."/>
            <person name="Li F."/>
            <person name="Wang M."/>
        </authorList>
    </citation>
    <scope>NUCLEOTIDE SEQUENCE [LARGE SCALE GENOMIC DNA]</scope>
    <source>
        <strain evidence="7">ZL_2023a</strain>
    </source>
</reference>
<feature type="domain" description="Serpin" evidence="6">
    <location>
        <begin position="45"/>
        <end position="453"/>
    </location>
</feature>
<accession>A0AAW0XUI9</accession>